<proteinExistence type="predicted"/>
<evidence type="ECO:0000256" key="1">
    <source>
        <dbReference type="ARBA" id="ARBA00022679"/>
    </source>
</evidence>
<gene>
    <name evidence="5" type="ORF">IPL58_14380</name>
</gene>
<dbReference type="Pfam" id="PF08541">
    <property type="entry name" value="ACP_syn_III_C"/>
    <property type="match status" value="1"/>
</dbReference>
<accession>A0A9D7K2B0</accession>
<dbReference type="GO" id="GO:0006633">
    <property type="term" value="P:fatty acid biosynthetic process"/>
    <property type="evidence" value="ECO:0007669"/>
    <property type="project" value="InterPro"/>
</dbReference>
<evidence type="ECO:0000256" key="2">
    <source>
        <dbReference type="ARBA" id="ARBA00023315"/>
    </source>
</evidence>
<evidence type="ECO:0000313" key="5">
    <source>
        <dbReference type="EMBL" id="MBK8525115.1"/>
    </source>
</evidence>
<dbReference type="InterPro" id="IPR016039">
    <property type="entry name" value="Thiolase-like"/>
</dbReference>
<dbReference type="PANTHER" id="PTHR34069:SF2">
    <property type="entry name" value="BETA-KETOACYL-[ACYL-CARRIER-PROTEIN] SYNTHASE III"/>
    <property type="match status" value="1"/>
</dbReference>
<dbReference type="GO" id="GO:0004315">
    <property type="term" value="F:3-oxoacyl-[acyl-carrier-protein] synthase activity"/>
    <property type="evidence" value="ECO:0007669"/>
    <property type="project" value="InterPro"/>
</dbReference>
<evidence type="ECO:0000259" key="4">
    <source>
        <dbReference type="Pfam" id="PF08545"/>
    </source>
</evidence>
<dbReference type="InterPro" id="IPR013747">
    <property type="entry name" value="ACP_syn_III_C"/>
</dbReference>
<keyword evidence="1" id="KW-0808">Transferase</keyword>
<keyword evidence="2" id="KW-0012">Acyltransferase</keyword>
<dbReference type="InterPro" id="IPR013751">
    <property type="entry name" value="ACP_syn_III_N"/>
</dbReference>
<evidence type="ECO:0000313" key="6">
    <source>
        <dbReference type="Proteomes" id="UP000886689"/>
    </source>
</evidence>
<evidence type="ECO:0000259" key="3">
    <source>
        <dbReference type="Pfam" id="PF08541"/>
    </source>
</evidence>
<organism evidence="5 6">
    <name type="scientific">Candidatus Proximibacter danicus</name>
    <dbReference type="NCBI Taxonomy" id="2954365"/>
    <lineage>
        <taxon>Bacteria</taxon>
        <taxon>Pseudomonadati</taxon>
        <taxon>Pseudomonadota</taxon>
        <taxon>Betaproteobacteria</taxon>
        <taxon>Candidatus Proximibacter</taxon>
    </lineage>
</organism>
<reference evidence="5" key="1">
    <citation type="submission" date="2020-10" db="EMBL/GenBank/DDBJ databases">
        <title>Connecting structure to function with the recovery of over 1000 high-quality activated sludge metagenome-assembled genomes encoding full-length rRNA genes using long-read sequencing.</title>
        <authorList>
            <person name="Singleton C.M."/>
            <person name="Petriglieri F."/>
            <person name="Kristensen J.M."/>
            <person name="Kirkegaard R.H."/>
            <person name="Michaelsen T.Y."/>
            <person name="Andersen M.H."/>
            <person name="Karst S.M."/>
            <person name="Dueholm M.S."/>
            <person name="Nielsen P.H."/>
            <person name="Albertsen M."/>
        </authorList>
    </citation>
    <scope>NUCLEOTIDE SEQUENCE</scope>
    <source>
        <strain evidence="5">Hirt_18-Q3-R61-65_BATAC.395</strain>
    </source>
</reference>
<dbReference type="GO" id="GO:0044550">
    <property type="term" value="P:secondary metabolite biosynthetic process"/>
    <property type="evidence" value="ECO:0007669"/>
    <property type="project" value="TreeGrafter"/>
</dbReference>
<dbReference type="PANTHER" id="PTHR34069">
    <property type="entry name" value="3-OXOACYL-[ACYL-CARRIER-PROTEIN] SYNTHASE 3"/>
    <property type="match status" value="1"/>
</dbReference>
<dbReference type="AlphaFoldDB" id="A0A9D7K2B0"/>
<dbReference type="Pfam" id="PF08545">
    <property type="entry name" value="ACP_syn_III"/>
    <property type="match status" value="1"/>
</dbReference>
<dbReference type="EMBL" id="JADJUC010000027">
    <property type="protein sequence ID" value="MBK8525115.1"/>
    <property type="molecule type" value="Genomic_DNA"/>
</dbReference>
<name>A0A9D7K2B0_9PROT</name>
<comment type="caution">
    <text evidence="5">The sequence shown here is derived from an EMBL/GenBank/DDBJ whole genome shotgun (WGS) entry which is preliminary data.</text>
</comment>
<dbReference type="Gene3D" id="3.40.47.10">
    <property type="match status" value="2"/>
</dbReference>
<sequence>MHNVVISGTGLWVAPEVISNDELVVAFNAYAKRFNEENATAIAAGTLAAIPESSAEFIEKASGIKRRYVVDKAGVLDPARMRPHFAPRPDEALSLQAEMGVAAAKQALAAAGRNTDNIAADIDMVICAASNMQRPYPAMAVEIQGALGAGGYAFDMNVACSSATFGLEQAINAVKTGSARAALVISPEICSAHLAWQDRDCHFIFGDVCTALVIERADTAKSSNRWEVLGTKLATSFSNNIRNNAGFLSRCEDRDPADRDQLFRQEGRKVFKEVCPMAAEHISSQLESLGFSAAGVRRFWLHQANLAMNQLIGKRLLGHEASADEAPVILDEFANTASAGSIIAFHRHSEDLKAGDLGVICSFGAGYSIGSLVVKKIA</sequence>
<protein>
    <submittedName>
        <fullName evidence="5">Beta-ketoacyl-ACP synthase III</fullName>
    </submittedName>
</protein>
<dbReference type="CDD" id="cd00830">
    <property type="entry name" value="KAS_III"/>
    <property type="match status" value="1"/>
</dbReference>
<dbReference type="Proteomes" id="UP000886689">
    <property type="component" value="Unassembled WGS sequence"/>
</dbReference>
<dbReference type="SUPFAM" id="SSF53901">
    <property type="entry name" value="Thiolase-like"/>
    <property type="match status" value="1"/>
</dbReference>
<feature type="domain" description="Beta-ketoacyl-[acyl-carrier-protein] synthase III N-terminal" evidence="4">
    <location>
        <begin position="154"/>
        <end position="229"/>
    </location>
</feature>
<dbReference type="NCBIfam" id="NF005703">
    <property type="entry name" value="PRK07515.1"/>
    <property type="match status" value="1"/>
</dbReference>
<feature type="domain" description="Beta-ketoacyl-[acyl-carrier-protein] synthase III C-terminal" evidence="3">
    <location>
        <begin position="286"/>
        <end position="375"/>
    </location>
</feature>